<feature type="compositionally biased region" description="Low complexity" evidence="7">
    <location>
        <begin position="124"/>
        <end position="135"/>
    </location>
</feature>
<dbReference type="AlphaFoldDB" id="B3MCE6"/>
<evidence type="ECO:0000256" key="7">
    <source>
        <dbReference type="SAM" id="MobiDB-lite"/>
    </source>
</evidence>
<evidence type="ECO:0000313" key="10">
    <source>
        <dbReference type="Proteomes" id="UP000007801"/>
    </source>
</evidence>
<dbReference type="eggNOG" id="ENOG502T8WU">
    <property type="taxonomic scope" value="Eukaryota"/>
</dbReference>
<dbReference type="Proteomes" id="UP000007801">
    <property type="component" value="Unassembled WGS sequence"/>
</dbReference>
<dbReference type="OMA" id="SIMEKFV"/>
<keyword evidence="4" id="KW-0238">DNA-binding</keyword>
<dbReference type="InParanoid" id="B3MCE6"/>
<accession>B3MCE6</accession>
<dbReference type="PhylomeDB" id="B3MCE6"/>
<evidence type="ECO:0000256" key="4">
    <source>
        <dbReference type="ARBA" id="ARBA00023125"/>
    </source>
</evidence>
<evidence type="ECO:0000256" key="2">
    <source>
        <dbReference type="ARBA" id="ARBA00016807"/>
    </source>
</evidence>
<feature type="region of interest" description="Disordered" evidence="7">
    <location>
        <begin position="119"/>
        <end position="215"/>
    </location>
</feature>
<reference evidence="9 10" key="1">
    <citation type="journal article" date="2007" name="Nature">
        <title>Evolution of genes and genomes on the Drosophila phylogeny.</title>
        <authorList>
            <consortium name="Drosophila 12 Genomes Consortium"/>
            <person name="Clark A.G."/>
            <person name="Eisen M.B."/>
            <person name="Smith D.R."/>
            <person name="Bergman C.M."/>
            <person name="Oliver B."/>
            <person name="Markow T.A."/>
            <person name="Kaufman T.C."/>
            <person name="Kellis M."/>
            <person name="Gelbart W."/>
            <person name="Iyer V.N."/>
            <person name="Pollard D.A."/>
            <person name="Sackton T.B."/>
            <person name="Larracuente A.M."/>
            <person name="Singh N.D."/>
            <person name="Abad J.P."/>
            <person name="Abt D.N."/>
            <person name="Adryan B."/>
            <person name="Aguade M."/>
            <person name="Akashi H."/>
            <person name="Anderson W.W."/>
            <person name="Aquadro C.F."/>
            <person name="Ardell D.H."/>
            <person name="Arguello R."/>
            <person name="Artieri C.G."/>
            <person name="Barbash D.A."/>
            <person name="Barker D."/>
            <person name="Barsanti P."/>
            <person name="Batterham P."/>
            <person name="Batzoglou S."/>
            <person name="Begun D."/>
            <person name="Bhutkar A."/>
            <person name="Blanco E."/>
            <person name="Bosak S.A."/>
            <person name="Bradley R.K."/>
            <person name="Brand A.D."/>
            <person name="Brent M.R."/>
            <person name="Brooks A.N."/>
            <person name="Brown R.H."/>
            <person name="Butlin R.K."/>
            <person name="Caggese C."/>
            <person name="Calvi B.R."/>
            <person name="Bernardo de Carvalho A."/>
            <person name="Caspi A."/>
            <person name="Castrezana S."/>
            <person name="Celniker S.E."/>
            <person name="Chang J.L."/>
            <person name="Chapple C."/>
            <person name="Chatterji S."/>
            <person name="Chinwalla A."/>
            <person name="Civetta A."/>
            <person name="Clifton S.W."/>
            <person name="Comeron J.M."/>
            <person name="Costello J.C."/>
            <person name="Coyne J.A."/>
            <person name="Daub J."/>
            <person name="David R.G."/>
            <person name="Delcher A.L."/>
            <person name="Delehaunty K."/>
            <person name="Do C.B."/>
            <person name="Ebling H."/>
            <person name="Edwards K."/>
            <person name="Eickbush T."/>
            <person name="Evans J.D."/>
            <person name="Filipski A."/>
            <person name="Findeiss S."/>
            <person name="Freyhult E."/>
            <person name="Fulton L."/>
            <person name="Fulton R."/>
            <person name="Garcia A.C."/>
            <person name="Gardiner A."/>
            <person name="Garfield D.A."/>
            <person name="Garvin B.E."/>
            <person name="Gibson G."/>
            <person name="Gilbert D."/>
            <person name="Gnerre S."/>
            <person name="Godfrey J."/>
            <person name="Good R."/>
            <person name="Gotea V."/>
            <person name="Gravely B."/>
            <person name="Greenberg A.J."/>
            <person name="Griffiths-Jones S."/>
            <person name="Gross S."/>
            <person name="Guigo R."/>
            <person name="Gustafson E.A."/>
            <person name="Haerty W."/>
            <person name="Hahn M.W."/>
            <person name="Halligan D.L."/>
            <person name="Halpern A.L."/>
            <person name="Halter G.M."/>
            <person name="Han M.V."/>
            <person name="Heger A."/>
            <person name="Hillier L."/>
            <person name="Hinrichs A.S."/>
            <person name="Holmes I."/>
            <person name="Hoskins R.A."/>
            <person name="Hubisz M.J."/>
            <person name="Hultmark D."/>
            <person name="Huntley M.A."/>
            <person name="Jaffe D.B."/>
            <person name="Jagadeeshan S."/>
            <person name="Jeck W.R."/>
            <person name="Johnson J."/>
            <person name="Jones C.D."/>
            <person name="Jordan W.C."/>
            <person name="Karpen G.H."/>
            <person name="Kataoka E."/>
            <person name="Keightley P.D."/>
            <person name="Kheradpour P."/>
            <person name="Kirkness E.F."/>
            <person name="Koerich L.B."/>
            <person name="Kristiansen K."/>
            <person name="Kudrna D."/>
            <person name="Kulathinal R.J."/>
            <person name="Kumar S."/>
            <person name="Kwok R."/>
            <person name="Lander E."/>
            <person name="Langley C.H."/>
            <person name="Lapoint R."/>
            <person name="Lazzaro B.P."/>
            <person name="Lee S.J."/>
            <person name="Levesque L."/>
            <person name="Li R."/>
            <person name="Lin C.F."/>
            <person name="Lin M.F."/>
            <person name="Lindblad-Toh K."/>
            <person name="Llopart A."/>
            <person name="Long M."/>
            <person name="Low L."/>
            <person name="Lozovsky E."/>
            <person name="Lu J."/>
            <person name="Luo M."/>
            <person name="Machado C.A."/>
            <person name="Makalowski W."/>
            <person name="Marzo M."/>
            <person name="Matsuda M."/>
            <person name="Matzkin L."/>
            <person name="McAllister B."/>
            <person name="McBride C.S."/>
            <person name="McKernan B."/>
            <person name="McKernan K."/>
            <person name="Mendez-Lago M."/>
            <person name="Minx P."/>
            <person name="Mollenhauer M.U."/>
            <person name="Montooth K."/>
            <person name="Mount S.M."/>
            <person name="Mu X."/>
            <person name="Myers E."/>
            <person name="Negre B."/>
            <person name="Newfeld S."/>
            <person name="Nielsen R."/>
            <person name="Noor M.A."/>
            <person name="O'Grady P."/>
            <person name="Pachter L."/>
            <person name="Papaceit M."/>
            <person name="Parisi M.J."/>
            <person name="Parisi M."/>
            <person name="Parts L."/>
            <person name="Pedersen J.S."/>
            <person name="Pesole G."/>
            <person name="Phillippy A.M."/>
            <person name="Ponting C.P."/>
            <person name="Pop M."/>
            <person name="Porcelli D."/>
            <person name="Powell J.R."/>
            <person name="Prohaska S."/>
            <person name="Pruitt K."/>
            <person name="Puig M."/>
            <person name="Quesneville H."/>
            <person name="Ram K.R."/>
            <person name="Rand D."/>
            <person name="Rasmussen M.D."/>
            <person name="Reed L.K."/>
            <person name="Reenan R."/>
            <person name="Reily A."/>
            <person name="Remington K.A."/>
            <person name="Rieger T.T."/>
            <person name="Ritchie M.G."/>
            <person name="Robin C."/>
            <person name="Rogers Y.H."/>
            <person name="Rohde C."/>
            <person name="Rozas J."/>
            <person name="Rubenfield M.J."/>
            <person name="Ruiz A."/>
            <person name="Russo S."/>
            <person name="Salzberg S.L."/>
            <person name="Sanchez-Gracia A."/>
            <person name="Saranga D.J."/>
            <person name="Sato H."/>
            <person name="Schaeffer S.W."/>
            <person name="Schatz M.C."/>
            <person name="Schlenke T."/>
            <person name="Schwartz R."/>
            <person name="Segarra C."/>
            <person name="Singh R.S."/>
            <person name="Sirot L."/>
            <person name="Sirota M."/>
            <person name="Sisneros N.B."/>
            <person name="Smith C.D."/>
            <person name="Smith T.F."/>
            <person name="Spieth J."/>
            <person name="Stage D.E."/>
            <person name="Stark A."/>
            <person name="Stephan W."/>
            <person name="Strausberg R.L."/>
            <person name="Strempel S."/>
            <person name="Sturgill D."/>
            <person name="Sutton G."/>
            <person name="Sutton G.G."/>
            <person name="Tao W."/>
            <person name="Teichmann S."/>
            <person name="Tobari Y.N."/>
            <person name="Tomimura Y."/>
            <person name="Tsolas J.M."/>
            <person name="Valente V.L."/>
            <person name="Venter E."/>
            <person name="Venter J.C."/>
            <person name="Vicario S."/>
            <person name="Vieira F.G."/>
            <person name="Vilella A.J."/>
            <person name="Villasante A."/>
            <person name="Walenz B."/>
            <person name="Wang J."/>
            <person name="Wasserman M."/>
            <person name="Watts T."/>
            <person name="Wilson D."/>
            <person name="Wilson R.K."/>
            <person name="Wing R.A."/>
            <person name="Wolfner M.F."/>
            <person name="Wong A."/>
            <person name="Wong G.K."/>
            <person name="Wu C.I."/>
            <person name="Wu G."/>
            <person name="Yamamoto D."/>
            <person name="Yang H.P."/>
            <person name="Yang S.P."/>
            <person name="Yorke J.A."/>
            <person name="Yoshida K."/>
            <person name="Zdobnov E."/>
            <person name="Zhang P."/>
            <person name="Zhang Y."/>
            <person name="Zimin A.V."/>
            <person name="Baldwin J."/>
            <person name="Abdouelleil A."/>
            <person name="Abdulkadir J."/>
            <person name="Abebe A."/>
            <person name="Abera B."/>
            <person name="Abreu J."/>
            <person name="Acer S.C."/>
            <person name="Aftuck L."/>
            <person name="Alexander A."/>
            <person name="An P."/>
            <person name="Anderson E."/>
            <person name="Anderson S."/>
            <person name="Arachi H."/>
            <person name="Azer M."/>
            <person name="Bachantsang P."/>
            <person name="Barry A."/>
            <person name="Bayul T."/>
            <person name="Berlin A."/>
            <person name="Bessette D."/>
            <person name="Bloom T."/>
            <person name="Blye J."/>
            <person name="Boguslavskiy L."/>
            <person name="Bonnet C."/>
            <person name="Boukhgalter B."/>
            <person name="Bourzgui I."/>
            <person name="Brown A."/>
            <person name="Cahill P."/>
            <person name="Channer S."/>
            <person name="Cheshatsang Y."/>
            <person name="Chuda L."/>
            <person name="Citroen M."/>
            <person name="Collymore A."/>
            <person name="Cooke P."/>
            <person name="Costello M."/>
            <person name="D'Aco K."/>
            <person name="Daza R."/>
            <person name="De Haan G."/>
            <person name="DeGray S."/>
            <person name="DeMaso C."/>
            <person name="Dhargay N."/>
            <person name="Dooley K."/>
            <person name="Dooley E."/>
            <person name="Doricent M."/>
            <person name="Dorje P."/>
            <person name="Dorjee K."/>
            <person name="Dupes A."/>
            <person name="Elong R."/>
            <person name="Falk J."/>
            <person name="Farina A."/>
            <person name="Faro S."/>
            <person name="Ferguson D."/>
            <person name="Fisher S."/>
            <person name="Foley C.D."/>
            <person name="Franke A."/>
            <person name="Friedrich D."/>
            <person name="Gadbois L."/>
            <person name="Gearin G."/>
            <person name="Gearin C.R."/>
            <person name="Giannoukos G."/>
            <person name="Goode T."/>
            <person name="Graham J."/>
            <person name="Grandbois E."/>
            <person name="Grewal S."/>
            <person name="Gyaltsen K."/>
            <person name="Hafez N."/>
            <person name="Hagos B."/>
            <person name="Hall J."/>
            <person name="Henson C."/>
            <person name="Hollinger A."/>
            <person name="Honan T."/>
            <person name="Huard M.D."/>
            <person name="Hughes L."/>
            <person name="Hurhula B."/>
            <person name="Husby M.E."/>
            <person name="Kamat A."/>
            <person name="Kanga B."/>
            <person name="Kashin S."/>
            <person name="Khazanovich D."/>
            <person name="Kisner P."/>
            <person name="Lance K."/>
            <person name="Lara M."/>
            <person name="Lee W."/>
            <person name="Lennon N."/>
            <person name="Letendre F."/>
            <person name="LeVine R."/>
            <person name="Lipovsky A."/>
            <person name="Liu X."/>
            <person name="Liu J."/>
            <person name="Liu S."/>
            <person name="Lokyitsang T."/>
            <person name="Lokyitsang Y."/>
            <person name="Lubonja R."/>
            <person name="Lui A."/>
            <person name="MacDonald P."/>
            <person name="Magnisalis V."/>
            <person name="Maru K."/>
            <person name="Matthews C."/>
            <person name="McCusker W."/>
            <person name="McDonough S."/>
            <person name="Mehta T."/>
            <person name="Meldrim J."/>
            <person name="Meneus L."/>
            <person name="Mihai O."/>
            <person name="Mihalev A."/>
            <person name="Mihova T."/>
            <person name="Mittelman R."/>
            <person name="Mlenga V."/>
            <person name="Montmayeur A."/>
            <person name="Mulrain L."/>
            <person name="Navidi A."/>
            <person name="Naylor J."/>
            <person name="Negash T."/>
            <person name="Nguyen T."/>
            <person name="Nguyen N."/>
            <person name="Nicol R."/>
            <person name="Norbu C."/>
            <person name="Norbu N."/>
            <person name="Novod N."/>
            <person name="O'Neill B."/>
            <person name="Osman S."/>
            <person name="Markiewicz E."/>
            <person name="Oyono O.L."/>
            <person name="Patti C."/>
            <person name="Phunkhang P."/>
            <person name="Pierre F."/>
            <person name="Priest M."/>
            <person name="Raghuraman S."/>
            <person name="Rege F."/>
            <person name="Reyes R."/>
            <person name="Rise C."/>
            <person name="Rogov P."/>
            <person name="Ross K."/>
            <person name="Ryan E."/>
            <person name="Settipalli S."/>
            <person name="Shea T."/>
            <person name="Sherpa N."/>
            <person name="Shi L."/>
            <person name="Shih D."/>
            <person name="Sparrow T."/>
            <person name="Spaulding J."/>
            <person name="Stalker J."/>
            <person name="Stange-Thomann N."/>
            <person name="Stavropoulos S."/>
            <person name="Stone C."/>
            <person name="Strader C."/>
            <person name="Tesfaye S."/>
            <person name="Thomson T."/>
            <person name="Thoulutsang Y."/>
            <person name="Thoulutsang D."/>
            <person name="Topham K."/>
            <person name="Topping I."/>
            <person name="Tsamla T."/>
            <person name="Vassiliev H."/>
            <person name="Vo A."/>
            <person name="Wangchuk T."/>
            <person name="Wangdi T."/>
            <person name="Weiand M."/>
            <person name="Wilkinson J."/>
            <person name="Wilson A."/>
            <person name="Yadav S."/>
            <person name="Young G."/>
            <person name="Yu Q."/>
            <person name="Zembek L."/>
            <person name="Zhong D."/>
            <person name="Zimmer A."/>
            <person name="Zwirko Z."/>
            <person name="Jaffe D.B."/>
            <person name="Alvarez P."/>
            <person name="Brockman W."/>
            <person name="Butler J."/>
            <person name="Chin C."/>
            <person name="Gnerre S."/>
            <person name="Grabherr M."/>
            <person name="Kleber M."/>
            <person name="Mauceli E."/>
            <person name="MacCallum I."/>
        </authorList>
    </citation>
    <scope>NUCLEOTIDE SEQUENCE [LARGE SCALE GENOMIC DNA]</scope>
    <source>
        <strain evidence="10">Tucson 14024-0371.13</strain>
    </source>
</reference>
<keyword evidence="5" id="KW-0804">Transcription</keyword>
<gene>
    <name evidence="9" type="primary">Dana\GF13363</name>
    <name evidence="9" type="synonym">dana_GLEANR_13378</name>
    <name evidence="9" type="ORF">GF13363</name>
</gene>
<evidence type="ECO:0000256" key="1">
    <source>
        <dbReference type="ARBA" id="ARBA00011764"/>
    </source>
</evidence>
<dbReference type="Pfam" id="PF13873">
    <property type="entry name" value="Myb_DNA-bind_5"/>
    <property type="match status" value="1"/>
</dbReference>
<dbReference type="OrthoDB" id="8053018at2759"/>
<comment type="subunit">
    <text evidence="1">Self-associates forming complexes of several hundred monomers.</text>
</comment>
<evidence type="ECO:0000256" key="6">
    <source>
        <dbReference type="ARBA" id="ARBA00025466"/>
    </source>
</evidence>
<keyword evidence="10" id="KW-1185">Reference proteome</keyword>
<name>B3MCE6_DROAN</name>
<evidence type="ECO:0000256" key="3">
    <source>
        <dbReference type="ARBA" id="ARBA00023015"/>
    </source>
</evidence>
<sequence>MGKHRNAAQDAVFVAFMERHPIIAKNYLKGDKQAAEEAWKRLSKELNNVGPPLKDTSQWKRVWKDWKSCITKKITNNRLEDSKVSGKWSLYQDTLTPLEDAVAVISDLYDMADTIVEARPNPRSSDMSNSSVSSSLRNIKKDQDDCPLTDKGMTPNVCRDETNSQSFSEDCEEEKEEEVDEEDCDNPISVRSLRPGRRTNTSTIQTTPKKRKRVHEDALSLEQDTAVPVLMDIAKELRDLSRQTRLNAQRSEANTQALLALGTQISDLMQQQLRERKRLNVIMEKFVLKMESAE</sequence>
<dbReference type="FunCoup" id="B3MCE6">
    <property type="interactions" value="66"/>
</dbReference>
<evidence type="ECO:0000313" key="9">
    <source>
        <dbReference type="EMBL" id="EDV37270.1"/>
    </source>
</evidence>
<dbReference type="EMBL" id="CH902619">
    <property type="protein sequence ID" value="EDV37270.1"/>
    <property type="molecule type" value="Genomic_DNA"/>
</dbReference>
<keyword evidence="3" id="KW-0805">Transcription regulation</keyword>
<proteinExistence type="predicted"/>
<comment type="function">
    <text evidence="6">Involved in transvection phenomena (= synapsis-dependent gene expression), where the synaptic pairing of chromosomes carrying genes with which zeste interacts influences the expression of these genes. Zeste binds to DNA and stimulates transcription from a nearby promoter.</text>
</comment>
<feature type="compositionally biased region" description="Acidic residues" evidence="7">
    <location>
        <begin position="169"/>
        <end position="185"/>
    </location>
</feature>
<dbReference type="InterPro" id="IPR028002">
    <property type="entry name" value="Myb_DNA-bind_5"/>
</dbReference>
<feature type="domain" description="Myb/SANT-like DNA-binding" evidence="8">
    <location>
        <begin position="12"/>
        <end position="74"/>
    </location>
</feature>
<evidence type="ECO:0000259" key="8">
    <source>
        <dbReference type="Pfam" id="PF13873"/>
    </source>
</evidence>
<dbReference type="GO" id="GO:0003677">
    <property type="term" value="F:DNA binding"/>
    <property type="evidence" value="ECO:0007669"/>
    <property type="project" value="UniProtKB-KW"/>
</dbReference>
<evidence type="ECO:0000256" key="5">
    <source>
        <dbReference type="ARBA" id="ARBA00023163"/>
    </source>
</evidence>
<dbReference type="HOGENOM" id="CLU_060817_0_0_1"/>
<feature type="compositionally biased region" description="Polar residues" evidence="7">
    <location>
        <begin position="198"/>
        <end position="207"/>
    </location>
</feature>
<protein>
    <recommendedName>
        <fullName evidence="2">Regulatory protein zeste</fullName>
    </recommendedName>
</protein>
<organism evidence="9 10">
    <name type="scientific">Drosophila ananassae</name>
    <name type="common">Fruit fly</name>
    <dbReference type="NCBI Taxonomy" id="7217"/>
    <lineage>
        <taxon>Eukaryota</taxon>
        <taxon>Metazoa</taxon>
        <taxon>Ecdysozoa</taxon>
        <taxon>Arthropoda</taxon>
        <taxon>Hexapoda</taxon>
        <taxon>Insecta</taxon>
        <taxon>Pterygota</taxon>
        <taxon>Neoptera</taxon>
        <taxon>Endopterygota</taxon>
        <taxon>Diptera</taxon>
        <taxon>Brachycera</taxon>
        <taxon>Muscomorpha</taxon>
        <taxon>Ephydroidea</taxon>
        <taxon>Drosophilidae</taxon>
        <taxon>Drosophila</taxon>
        <taxon>Sophophora</taxon>
    </lineage>
</organism>